<accession>A0A6M1RK57</accession>
<feature type="binding site" evidence="11 13">
    <location>
        <position position="244"/>
    </location>
    <ligand>
        <name>[2Fe-2S] cluster</name>
        <dbReference type="ChEBI" id="CHEBI:190135"/>
    </ligand>
</feature>
<keyword evidence="5 11" id="KW-0479">Metal-binding</keyword>
<comment type="caution">
    <text evidence="15">The sequence shown here is derived from an EMBL/GenBank/DDBJ whole genome shotgun (WGS) entry which is preliminary data.</text>
</comment>
<evidence type="ECO:0000313" key="16">
    <source>
        <dbReference type="Proteomes" id="UP000477311"/>
    </source>
</evidence>
<keyword evidence="7 11" id="KW-0665">Pyrimidine biosynthesis</keyword>
<dbReference type="PIRSF" id="PIRSF006816">
    <property type="entry name" value="Cyc3_hyd_g"/>
    <property type="match status" value="1"/>
</dbReference>
<gene>
    <name evidence="11" type="primary">pyrK</name>
    <name evidence="15" type="ORF">G4L39_00355</name>
</gene>
<evidence type="ECO:0000256" key="2">
    <source>
        <dbReference type="ARBA" id="ARBA00022448"/>
    </source>
</evidence>
<evidence type="ECO:0000256" key="6">
    <source>
        <dbReference type="ARBA" id="ARBA00022827"/>
    </source>
</evidence>
<dbReference type="InterPro" id="IPR017938">
    <property type="entry name" value="Riboflavin_synthase-like_b-brl"/>
</dbReference>
<dbReference type="InterPro" id="IPR023455">
    <property type="entry name" value="Dihydroorotate_DHASE_ETsu"/>
</dbReference>
<dbReference type="InterPro" id="IPR037117">
    <property type="entry name" value="Dihydroorotate_DH_ele_sf"/>
</dbReference>
<evidence type="ECO:0000313" key="15">
    <source>
        <dbReference type="EMBL" id="NGO37857.1"/>
    </source>
</evidence>
<evidence type="ECO:0000256" key="7">
    <source>
        <dbReference type="ARBA" id="ARBA00022975"/>
    </source>
</evidence>
<comment type="caution">
    <text evidence="11">Lacks conserved residue(s) required for the propagation of feature annotation.</text>
</comment>
<dbReference type="InterPro" id="IPR012165">
    <property type="entry name" value="Cyt_c3_hydrogenase_gsu"/>
</dbReference>
<dbReference type="CDD" id="cd06218">
    <property type="entry name" value="DHOD_e_trans"/>
    <property type="match status" value="1"/>
</dbReference>
<dbReference type="InterPro" id="IPR017927">
    <property type="entry name" value="FAD-bd_FR_type"/>
</dbReference>
<dbReference type="EMBL" id="JAAKYA010000004">
    <property type="protein sequence ID" value="NGO37857.1"/>
    <property type="molecule type" value="Genomic_DNA"/>
</dbReference>
<feature type="domain" description="FAD-binding FR-type" evidence="14">
    <location>
        <begin position="1"/>
        <end position="99"/>
    </location>
</feature>
<keyword evidence="4 11" id="KW-0001">2Fe-2S</keyword>
<dbReference type="InterPro" id="IPR039261">
    <property type="entry name" value="FNR_nucleotide-bd"/>
</dbReference>
<dbReference type="Proteomes" id="UP000477311">
    <property type="component" value="Unassembled WGS sequence"/>
</dbReference>
<dbReference type="SUPFAM" id="SSF52343">
    <property type="entry name" value="Ferredoxin reductase-like, C-terminal NADP-linked domain"/>
    <property type="match status" value="1"/>
</dbReference>
<evidence type="ECO:0000256" key="8">
    <source>
        <dbReference type="ARBA" id="ARBA00022982"/>
    </source>
</evidence>
<feature type="binding site" evidence="11 13">
    <location>
        <position position="220"/>
    </location>
    <ligand>
        <name>[2Fe-2S] cluster</name>
        <dbReference type="ChEBI" id="CHEBI:190135"/>
    </ligand>
</feature>
<comment type="pathway">
    <text evidence="11">Pyrimidine metabolism; UMP biosynthesis via de novo pathway; orotate from (S)-dihydroorotate (NAD(+) route): step 1/1.</text>
</comment>
<dbReference type="GO" id="GO:0050660">
    <property type="term" value="F:flavin adenine dinucleotide binding"/>
    <property type="evidence" value="ECO:0007669"/>
    <property type="project" value="InterPro"/>
</dbReference>
<dbReference type="PANTHER" id="PTHR43513">
    <property type="entry name" value="DIHYDROOROTATE DEHYDROGENASE B (NAD(+)), ELECTRON TRANSFER SUBUNIT"/>
    <property type="match status" value="1"/>
</dbReference>
<comment type="function">
    <text evidence="11">Responsible for channeling the electrons from the oxidation of dihydroorotate from the FMN redox center in the PyrD type B subunit to the ultimate electron acceptor NAD(+).</text>
</comment>
<keyword evidence="6 11" id="KW-0274">FAD</keyword>
<evidence type="ECO:0000256" key="5">
    <source>
        <dbReference type="ARBA" id="ARBA00022723"/>
    </source>
</evidence>
<comment type="cofactor">
    <cofactor evidence="13">
        <name>[2Fe-2S] cluster</name>
        <dbReference type="ChEBI" id="CHEBI:190135"/>
    </cofactor>
    <text evidence="13">Binds 1 [2Fe-2S] cluster per subunit.</text>
</comment>
<proteinExistence type="inferred from homology"/>
<dbReference type="PROSITE" id="PS51384">
    <property type="entry name" value="FAD_FR"/>
    <property type="match status" value="1"/>
</dbReference>
<dbReference type="GO" id="GO:0016491">
    <property type="term" value="F:oxidoreductase activity"/>
    <property type="evidence" value="ECO:0007669"/>
    <property type="project" value="InterPro"/>
</dbReference>
<dbReference type="UniPathway" id="UPA00070">
    <property type="reaction ID" value="UER00945"/>
</dbReference>
<dbReference type="Pfam" id="PF10418">
    <property type="entry name" value="DHODB_Fe-S_bind"/>
    <property type="match status" value="1"/>
</dbReference>
<feature type="binding site" evidence="11 13">
    <location>
        <position position="225"/>
    </location>
    <ligand>
        <name>[2Fe-2S] cluster</name>
        <dbReference type="ChEBI" id="CHEBI:190135"/>
    </ligand>
</feature>
<feature type="binding site" evidence="11 12">
    <location>
        <begin position="52"/>
        <end position="55"/>
    </location>
    <ligand>
        <name>FAD</name>
        <dbReference type="ChEBI" id="CHEBI:57692"/>
    </ligand>
</feature>
<keyword evidence="9 11" id="KW-0408">Iron</keyword>
<evidence type="ECO:0000256" key="12">
    <source>
        <dbReference type="PIRSR" id="PIRSR006816-1"/>
    </source>
</evidence>
<reference evidence="15 16" key="1">
    <citation type="submission" date="2020-02" db="EMBL/GenBank/DDBJ databases">
        <title>Draft genome sequence of Limisphaera ngatamarikiensis NGM72.4T, a thermophilic Verrucomicrobia grouped in subdivision 3.</title>
        <authorList>
            <person name="Carere C.R."/>
            <person name="Steen J."/>
            <person name="Hugenholtz P."/>
            <person name="Stott M.B."/>
        </authorList>
    </citation>
    <scope>NUCLEOTIDE SEQUENCE [LARGE SCALE GENOMIC DNA]</scope>
    <source>
        <strain evidence="15 16">NGM72.4</strain>
    </source>
</reference>
<dbReference type="SUPFAM" id="SSF63380">
    <property type="entry name" value="Riboflavin synthase domain-like"/>
    <property type="match status" value="1"/>
</dbReference>
<feature type="binding site" evidence="11 12">
    <location>
        <begin position="74"/>
        <end position="75"/>
    </location>
    <ligand>
        <name>FAD</name>
        <dbReference type="ChEBI" id="CHEBI:57692"/>
    </ligand>
</feature>
<feature type="binding site" evidence="11 13">
    <location>
        <position position="228"/>
    </location>
    <ligand>
        <name>[2Fe-2S] cluster</name>
        <dbReference type="ChEBI" id="CHEBI:190135"/>
    </ligand>
</feature>
<sequence length="261" mass="28511">MVDELVEVTENRLWAGLYYLLELRAPAIAAEAQPGQFVHIRVPGCADALLRRPFSIYRVQGETVSVLYKVVGKGTAALARVRAGERLEVLGPLGHGFSLPRAGEEEPLLVAGGYGVAALYLLAERSPCRGILFEGGRTRGDVLCEEEFRALGWEVRVTTEDGSHGWRGLVTEPLREELARRARGRKLYACGPTGMLRAVARLAEEFGVAAEVSLDEPMCCGVGVCLTCVVPVRTAEGWEYQRACTEGPVFDARRVLWEVPA</sequence>
<keyword evidence="3 11" id="KW-0285">Flavoprotein</keyword>
<evidence type="ECO:0000256" key="11">
    <source>
        <dbReference type="HAMAP-Rule" id="MF_01211"/>
    </source>
</evidence>
<dbReference type="Gene3D" id="2.10.240.10">
    <property type="entry name" value="Dihydroorotate dehydrogenase, electron transfer subunit"/>
    <property type="match status" value="1"/>
</dbReference>
<organism evidence="15 16">
    <name type="scientific">Limisphaera ngatamarikiensis</name>
    <dbReference type="NCBI Taxonomy" id="1324935"/>
    <lineage>
        <taxon>Bacteria</taxon>
        <taxon>Pseudomonadati</taxon>
        <taxon>Verrucomicrobiota</taxon>
        <taxon>Verrucomicrobiia</taxon>
        <taxon>Limisphaerales</taxon>
        <taxon>Limisphaeraceae</taxon>
        <taxon>Limisphaera</taxon>
    </lineage>
</organism>
<dbReference type="GO" id="GO:0051537">
    <property type="term" value="F:2 iron, 2 sulfur cluster binding"/>
    <property type="evidence" value="ECO:0007669"/>
    <property type="project" value="UniProtKB-KW"/>
</dbReference>
<dbReference type="AlphaFoldDB" id="A0A6M1RK57"/>
<evidence type="ECO:0000256" key="4">
    <source>
        <dbReference type="ARBA" id="ARBA00022714"/>
    </source>
</evidence>
<dbReference type="GO" id="GO:0046872">
    <property type="term" value="F:metal ion binding"/>
    <property type="evidence" value="ECO:0007669"/>
    <property type="project" value="UniProtKB-KW"/>
</dbReference>
<dbReference type="GO" id="GO:0044205">
    <property type="term" value="P:'de novo' UMP biosynthetic process"/>
    <property type="evidence" value="ECO:0007669"/>
    <property type="project" value="UniProtKB-UniRule"/>
</dbReference>
<keyword evidence="16" id="KW-1185">Reference proteome</keyword>
<dbReference type="HAMAP" id="MF_01211">
    <property type="entry name" value="DHODB_Fe_S_bind"/>
    <property type="match status" value="1"/>
</dbReference>
<evidence type="ECO:0000256" key="13">
    <source>
        <dbReference type="PIRSR" id="PIRSR006816-2"/>
    </source>
</evidence>
<evidence type="ECO:0000256" key="1">
    <source>
        <dbReference type="ARBA" id="ARBA00006422"/>
    </source>
</evidence>
<evidence type="ECO:0000256" key="9">
    <source>
        <dbReference type="ARBA" id="ARBA00023004"/>
    </source>
</evidence>
<comment type="similarity">
    <text evidence="1 11">Belongs to the PyrK family.</text>
</comment>
<dbReference type="InterPro" id="IPR001433">
    <property type="entry name" value="OxRdtase_FAD/NAD-bd"/>
</dbReference>
<dbReference type="InterPro" id="IPR050353">
    <property type="entry name" value="PyrK_electron_transfer"/>
</dbReference>
<keyword evidence="8 11" id="KW-0249">Electron transport</keyword>
<dbReference type="Pfam" id="PF00175">
    <property type="entry name" value="NAD_binding_1"/>
    <property type="match status" value="1"/>
</dbReference>
<dbReference type="GO" id="GO:0009055">
    <property type="term" value="F:electron transfer activity"/>
    <property type="evidence" value="ECO:0007669"/>
    <property type="project" value="UniProtKB-UniRule"/>
</dbReference>
<comment type="subunit">
    <text evidence="11">Heterotetramer of 2 PyrK and 2 PyrD type B subunits.</text>
</comment>
<dbReference type="Gene3D" id="3.40.50.80">
    <property type="entry name" value="Nucleotide-binding domain of ferredoxin-NADP reductase (FNR) module"/>
    <property type="match status" value="1"/>
</dbReference>
<comment type="cofactor">
    <cofactor evidence="11">
        <name>[2Fe-2S] cluster</name>
        <dbReference type="ChEBI" id="CHEBI:190135"/>
    </cofactor>
    <text evidence="11">Binds 1 [2Fe-2S] cluster per subunit.</text>
</comment>
<evidence type="ECO:0000256" key="3">
    <source>
        <dbReference type="ARBA" id="ARBA00022630"/>
    </source>
</evidence>
<keyword evidence="2 11" id="KW-0813">Transport</keyword>
<name>A0A6M1RK57_9BACT</name>
<evidence type="ECO:0000259" key="14">
    <source>
        <dbReference type="PROSITE" id="PS51384"/>
    </source>
</evidence>
<comment type="cofactor">
    <cofactor evidence="11 12">
        <name>FAD</name>
        <dbReference type="ChEBI" id="CHEBI:57692"/>
    </cofactor>
    <text evidence="11 12">Binds 1 FAD per subunit.</text>
</comment>
<dbReference type="InterPro" id="IPR019480">
    <property type="entry name" value="Dihydroorotate_DH_Fe-S-bd"/>
</dbReference>
<evidence type="ECO:0000256" key="10">
    <source>
        <dbReference type="ARBA" id="ARBA00023014"/>
    </source>
</evidence>
<dbReference type="PANTHER" id="PTHR43513:SF3">
    <property type="entry name" value="DIHYDROOROTATE DEHYDROGENASE B (NAD(+)), ELECTRON TRANSFER SUBUNIT-RELATED"/>
    <property type="match status" value="1"/>
</dbReference>
<protein>
    <recommendedName>
        <fullName evidence="11">Dihydroorotate dehydrogenase B (NAD(+)), electron transfer subunit</fullName>
    </recommendedName>
    <alternativeName>
        <fullName evidence="11">Dihydroorotate oxidase B, electron transfer subunit</fullName>
    </alternativeName>
</protein>
<keyword evidence="10 11" id="KW-0411">Iron-sulfur</keyword>
<dbReference type="Gene3D" id="2.40.30.10">
    <property type="entry name" value="Translation factors"/>
    <property type="match status" value="1"/>
</dbReference>